<evidence type="ECO:0000313" key="2">
    <source>
        <dbReference type="EMBL" id="PNT61880.1"/>
    </source>
</evidence>
<keyword evidence="4" id="KW-1185">Reference proteome</keyword>
<feature type="compositionally biased region" description="Polar residues" evidence="1">
    <location>
        <begin position="74"/>
        <end position="86"/>
    </location>
</feature>
<evidence type="ECO:0000313" key="3">
    <source>
        <dbReference type="EnsemblPlants" id="PNT61880"/>
    </source>
</evidence>
<gene>
    <name evidence="2" type="ORF">BRADI_5g22223v3</name>
</gene>
<dbReference type="EnsemblPlants" id="PNT61880">
    <property type="protein sequence ID" value="PNT61880"/>
    <property type="gene ID" value="BRADI_5g22223v3"/>
</dbReference>
<organism evidence="2">
    <name type="scientific">Brachypodium distachyon</name>
    <name type="common">Purple false brome</name>
    <name type="synonym">Trachynia distachya</name>
    <dbReference type="NCBI Taxonomy" id="15368"/>
    <lineage>
        <taxon>Eukaryota</taxon>
        <taxon>Viridiplantae</taxon>
        <taxon>Streptophyta</taxon>
        <taxon>Embryophyta</taxon>
        <taxon>Tracheophyta</taxon>
        <taxon>Spermatophyta</taxon>
        <taxon>Magnoliopsida</taxon>
        <taxon>Liliopsida</taxon>
        <taxon>Poales</taxon>
        <taxon>Poaceae</taxon>
        <taxon>BOP clade</taxon>
        <taxon>Pooideae</taxon>
        <taxon>Stipodae</taxon>
        <taxon>Brachypodieae</taxon>
        <taxon>Brachypodium</taxon>
    </lineage>
</organism>
<reference evidence="3" key="3">
    <citation type="submission" date="2018-08" db="UniProtKB">
        <authorList>
            <consortium name="EnsemblPlants"/>
        </authorList>
    </citation>
    <scope>IDENTIFICATION</scope>
    <source>
        <strain evidence="3">cv. Bd21</strain>
    </source>
</reference>
<dbReference type="EMBL" id="CM000884">
    <property type="protein sequence ID" value="PNT61880.1"/>
    <property type="molecule type" value="Genomic_DNA"/>
</dbReference>
<sequence>MNCSPQVYMSDTALRRDGQHSTYEPRYVRAVSTAGLGLLETSPRLVIGSRILIEFVRGRRRPTCDGEGGHGTTDRSTYQNHRQTDD</sequence>
<dbReference type="AlphaFoldDB" id="A0A2K2CIL8"/>
<dbReference type="Proteomes" id="UP000008810">
    <property type="component" value="Chromosome 5"/>
</dbReference>
<evidence type="ECO:0000256" key="1">
    <source>
        <dbReference type="SAM" id="MobiDB-lite"/>
    </source>
</evidence>
<reference evidence="2" key="2">
    <citation type="submission" date="2017-06" db="EMBL/GenBank/DDBJ databases">
        <title>WGS assembly of Brachypodium distachyon.</title>
        <authorList>
            <consortium name="The International Brachypodium Initiative"/>
            <person name="Lucas S."/>
            <person name="Harmon-Smith M."/>
            <person name="Lail K."/>
            <person name="Tice H."/>
            <person name="Grimwood J."/>
            <person name="Bruce D."/>
            <person name="Barry K."/>
            <person name="Shu S."/>
            <person name="Lindquist E."/>
            <person name="Wang M."/>
            <person name="Pitluck S."/>
            <person name="Vogel J.P."/>
            <person name="Garvin D.F."/>
            <person name="Mockler T.C."/>
            <person name="Schmutz J."/>
            <person name="Rokhsar D."/>
            <person name="Bevan M.W."/>
        </authorList>
    </citation>
    <scope>NUCLEOTIDE SEQUENCE</scope>
    <source>
        <strain evidence="2">Bd21</strain>
    </source>
</reference>
<dbReference type="Gramene" id="PNT61880">
    <property type="protein sequence ID" value="PNT61880"/>
    <property type="gene ID" value="BRADI_5g22223v3"/>
</dbReference>
<proteinExistence type="predicted"/>
<evidence type="ECO:0000313" key="4">
    <source>
        <dbReference type="Proteomes" id="UP000008810"/>
    </source>
</evidence>
<reference evidence="2 3" key="1">
    <citation type="journal article" date="2010" name="Nature">
        <title>Genome sequencing and analysis of the model grass Brachypodium distachyon.</title>
        <authorList>
            <consortium name="International Brachypodium Initiative"/>
        </authorList>
    </citation>
    <scope>NUCLEOTIDE SEQUENCE [LARGE SCALE GENOMIC DNA]</scope>
    <source>
        <strain evidence="2 3">Bd21</strain>
    </source>
</reference>
<protein>
    <submittedName>
        <fullName evidence="2 3">Uncharacterized protein</fullName>
    </submittedName>
</protein>
<dbReference type="InParanoid" id="A0A2K2CIL8"/>
<name>A0A2K2CIL8_BRADI</name>
<accession>A0A2K2CIL8</accession>
<feature type="region of interest" description="Disordered" evidence="1">
    <location>
        <begin position="59"/>
        <end position="86"/>
    </location>
</feature>